<dbReference type="FunFam" id="3.60.130.10:FF:000011">
    <property type="entry name" value="Taurine catabolism dioxygenase TauD"/>
    <property type="match status" value="1"/>
</dbReference>
<dbReference type="PANTHER" id="PTHR10696">
    <property type="entry name" value="GAMMA-BUTYROBETAINE HYDROXYLASE-RELATED"/>
    <property type="match status" value="1"/>
</dbReference>
<name>A0A443HU98_BYSSP</name>
<dbReference type="InterPro" id="IPR042098">
    <property type="entry name" value="TauD-like_sf"/>
</dbReference>
<comment type="caution">
    <text evidence="3">The sequence shown here is derived from an EMBL/GenBank/DDBJ whole genome shotgun (WGS) entry which is preliminary data.</text>
</comment>
<dbReference type="EMBL" id="RCNU01000005">
    <property type="protein sequence ID" value="RWQ95350.1"/>
    <property type="molecule type" value="Genomic_DNA"/>
</dbReference>
<dbReference type="Gene3D" id="3.60.130.10">
    <property type="entry name" value="Clavaminate synthase-like"/>
    <property type="match status" value="1"/>
</dbReference>
<protein>
    <recommendedName>
        <fullName evidence="2">TauD/TfdA-like domain-containing protein</fullName>
    </recommendedName>
</protein>
<dbReference type="Proteomes" id="UP000283841">
    <property type="component" value="Unassembled WGS sequence"/>
</dbReference>
<organism evidence="3 4">
    <name type="scientific">Byssochlamys spectabilis</name>
    <name type="common">Paecilomyces variotii</name>
    <dbReference type="NCBI Taxonomy" id="264951"/>
    <lineage>
        <taxon>Eukaryota</taxon>
        <taxon>Fungi</taxon>
        <taxon>Dikarya</taxon>
        <taxon>Ascomycota</taxon>
        <taxon>Pezizomycotina</taxon>
        <taxon>Eurotiomycetes</taxon>
        <taxon>Eurotiomycetidae</taxon>
        <taxon>Eurotiales</taxon>
        <taxon>Thermoascaceae</taxon>
        <taxon>Paecilomyces</taxon>
    </lineage>
</organism>
<dbReference type="GeneID" id="39595854"/>
<dbReference type="VEuPathDB" id="FungiDB:C8Q69DRAFT_250171"/>
<dbReference type="Pfam" id="PF02668">
    <property type="entry name" value="TauD"/>
    <property type="match status" value="1"/>
</dbReference>
<keyword evidence="4" id="KW-1185">Reference proteome</keyword>
<evidence type="ECO:0000259" key="2">
    <source>
        <dbReference type="Pfam" id="PF02668"/>
    </source>
</evidence>
<evidence type="ECO:0000256" key="1">
    <source>
        <dbReference type="ARBA" id="ARBA00023002"/>
    </source>
</evidence>
<dbReference type="AlphaFoldDB" id="A0A443HU98"/>
<proteinExistence type="predicted"/>
<evidence type="ECO:0000313" key="4">
    <source>
        <dbReference type="Proteomes" id="UP000283841"/>
    </source>
</evidence>
<accession>A0A443HU98</accession>
<dbReference type="InterPro" id="IPR003819">
    <property type="entry name" value="TauD/TfdA-like"/>
</dbReference>
<keyword evidence="1" id="KW-0560">Oxidoreductase</keyword>
<dbReference type="SUPFAM" id="SSF51197">
    <property type="entry name" value="Clavaminate synthase-like"/>
    <property type="match status" value="1"/>
</dbReference>
<reference evidence="3 4" key="1">
    <citation type="journal article" date="2018" name="Front. Microbiol.">
        <title>Genomic and genetic insights into a cosmopolitan fungus, Paecilomyces variotii (Eurotiales).</title>
        <authorList>
            <person name="Urquhart A.S."/>
            <person name="Mondo S.J."/>
            <person name="Makela M.R."/>
            <person name="Hane J.K."/>
            <person name="Wiebenga A."/>
            <person name="He G."/>
            <person name="Mihaltcheva S."/>
            <person name="Pangilinan J."/>
            <person name="Lipzen A."/>
            <person name="Barry K."/>
            <person name="de Vries R.P."/>
            <person name="Grigoriev I.V."/>
            <person name="Idnurm A."/>
        </authorList>
    </citation>
    <scope>NUCLEOTIDE SEQUENCE [LARGE SCALE GENOMIC DNA]</scope>
    <source>
        <strain evidence="3 4">CBS 101075</strain>
    </source>
</reference>
<dbReference type="GO" id="GO:0016491">
    <property type="term" value="F:oxidoreductase activity"/>
    <property type="evidence" value="ECO:0007669"/>
    <property type="project" value="UniProtKB-KW"/>
</dbReference>
<dbReference type="InterPro" id="IPR050411">
    <property type="entry name" value="AlphaKG_dependent_hydroxylases"/>
</dbReference>
<gene>
    <name evidence="3" type="ORF">C8Q69DRAFT_250171</name>
</gene>
<dbReference type="RefSeq" id="XP_028484995.1">
    <property type="nucleotide sequence ID" value="XM_028626577.1"/>
</dbReference>
<feature type="domain" description="TauD/TfdA-like" evidence="2">
    <location>
        <begin position="90"/>
        <end position="359"/>
    </location>
</feature>
<dbReference type="PANTHER" id="PTHR10696:SF54">
    <property type="entry name" value="FAMILY OXIDOREDUCTASE, PUTATIVE (AFU_ORTHOLOGUE AFUA_4G13850)-RELATED"/>
    <property type="match status" value="1"/>
</dbReference>
<evidence type="ECO:0000313" key="3">
    <source>
        <dbReference type="EMBL" id="RWQ95350.1"/>
    </source>
</evidence>
<sequence length="419" mass="47676">MSTTVTVTAAKQPDIQYAPDFDKWRARTEHRLRTETLSKELPAGFPKKLVSDLVWEGSDIQDRYDWTYVLTEADLEEIQTALMHFRSLDKPIGFVDQETFPLPNLHPILREVSNELHNGHGFKVIRGLPVDKYSREENVIIYAGISAHIASIRGRQDSSFDGKPADVMLNHIKDLSTVEKNKDRIGAPAYTTDKQVFHTDQGDIISLFALSTAASGGQSKLASSWRVYNELAETRPDLIRTLAEGWPFDGFGNPSSPYHLRPLLFYQPATEKQPERVLIQYARRSFTGFQALPRSKDIPPITEAQAEALDALHFLAEKHAVGLDFRKGDIQYINNLSIFHARDEFQDTPEQQRHLIRLWQRDPENAWVTPEQLSRTWKSLYDGITPESQVFPLEPYVRGPARGAFRDKAAVSSNGRHLE</sequence>
<dbReference type="STRING" id="264951.A0A443HU98"/>